<gene>
    <name evidence="4" type="ORF">F5X68DRAFT_228803</name>
</gene>
<evidence type="ECO:0000259" key="2">
    <source>
        <dbReference type="Pfam" id="PF24883"/>
    </source>
</evidence>
<dbReference type="OrthoDB" id="443402at2759"/>
<dbReference type="InterPro" id="IPR056884">
    <property type="entry name" value="NPHP3-like_N"/>
</dbReference>
<keyword evidence="1" id="KW-0677">Repeat</keyword>
<evidence type="ECO:0000313" key="4">
    <source>
        <dbReference type="EMBL" id="KAH6692434.1"/>
    </source>
</evidence>
<dbReference type="EMBL" id="JAGSXJ010000004">
    <property type="protein sequence ID" value="KAH6692434.1"/>
    <property type="molecule type" value="Genomic_DNA"/>
</dbReference>
<comment type="caution">
    <text evidence="4">The sequence shown here is derived from an EMBL/GenBank/DDBJ whole genome shotgun (WGS) entry which is preliminary data.</text>
</comment>
<feature type="domain" description="DUF7791" evidence="3">
    <location>
        <begin position="602"/>
        <end position="713"/>
    </location>
</feature>
<reference evidence="4" key="1">
    <citation type="journal article" date="2021" name="Nat. Commun.">
        <title>Genetic determinants of endophytism in the Arabidopsis root mycobiome.</title>
        <authorList>
            <person name="Mesny F."/>
            <person name="Miyauchi S."/>
            <person name="Thiergart T."/>
            <person name="Pickel B."/>
            <person name="Atanasova L."/>
            <person name="Karlsson M."/>
            <person name="Huettel B."/>
            <person name="Barry K.W."/>
            <person name="Haridas S."/>
            <person name="Chen C."/>
            <person name="Bauer D."/>
            <person name="Andreopoulos W."/>
            <person name="Pangilinan J."/>
            <person name="LaButti K."/>
            <person name="Riley R."/>
            <person name="Lipzen A."/>
            <person name="Clum A."/>
            <person name="Drula E."/>
            <person name="Henrissat B."/>
            <person name="Kohler A."/>
            <person name="Grigoriev I.V."/>
            <person name="Martin F.M."/>
            <person name="Hacquard S."/>
        </authorList>
    </citation>
    <scope>NUCLEOTIDE SEQUENCE</scope>
    <source>
        <strain evidence="4">MPI-SDFR-AT-0117</strain>
    </source>
</reference>
<sequence length="1063" mass="119722">MEAAGLASSIITFIDFSYKIVIGTVDVYKKASTGPAADPHINTIINDLEDVTRNMTTASPASPTAATVQGGSHQEALLKLAAGCNELSITLIDILKDLERKSGGNKLWRSLQASWATMRSSDKIVDIEQKLNTYRLQLLVRLSMMISGDITSTKSQLDQLHQGNEAAFGETVTELRSLRDDMKRLDGNIQAQAVLSYQTSAANPDQVTALSDLREELSRITRALETMRRQSPADLQILAKLRFAHVHSRLDSIVHGEFRSFTKLLGNNPLPPEDNSMLNPAVRDAQAQEQKAQQALNSWLAPGSNLLHISGKAGSGKSTLMKMLANNRNLDSRLREWASDSKLVVAHFFFWLSGDALQNSLEGLYRSMLLEVLQQCPELTKLVFPKQWREISERNPDSEHTPFRLFELQDATSRLVEGFSGGNYRFCFFIDGLDEYAGDSMDHLNLARQLRQWAKSPHIKICASSRPYQEFHNVFHESTRIDLHELTGPDILSYCQETLNIEGDNRLDPDQIKSLAYRVKGRSDGVFLWTRLVVRSLCEGILHFDAYETLLAKLDEAPSDLMQLFHHLFNKINPVDRTRAYQLLFLVSTWNGFLALGGETSPNAMLVSWIEDVKDVDFPYNRPRVPLDDEEVTRRIKYAGSQLKLTCRGLLELGVPRRRSNDIYFQQSVRFLHRTVSDFLHQPEMVSVMQNHLGENNLGSSDYLRLVLAEFKFARLPRRPKSDEPGRGDVLFWCYYGACQAFRLEPRALEECEKILQQLRQEALSTHVTIDQGAISHNASDFSKLYIRKPTGDMSRATISPGITSHIHLLAYFGASPDFVLARVMAGAYDRSPELCLISSTIWNGIDSKFELSLLRRLMDHGFDLTDRLSLWYTVELNAQCHLPGWIAFLVLLGNECSSEPRSMTRDGRLTPGQLFAALEILLVRRSRADLDVRMEFHVHDISLDAWVTVGPGRGVTMTLEEVIILMMPPNTENLLREIGSRKTWSGWAEQLASRMFYGLSASALSGVKTSPTRPAAPSTVLEVVQKAFEGLPLINIHHFGVKKIWVGDTTYEIPGLLSIRLF</sequence>
<dbReference type="InterPro" id="IPR056693">
    <property type="entry name" value="DUF7791"/>
</dbReference>
<dbReference type="PANTHER" id="PTHR10039">
    <property type="entry name" value="AMELOGENIN"/>
    <property type="match status" value="1"/>
</dbReference>
<organism evidence="4 5">
    <name type="scientific">Plectosphaerella plurivora</name>
    <dbReference type="NCBI Taxonomy" id="936078"/>
    <lineage>
        <taxon>Eukaryota</taxon>
        <taxon>Fungi</taxon>
        <taxon>Dikarya</taxon>
        <taxon>Ascomycota</taxon>
        <taxon>Pezizomycotina</taxon>
        <taxon>Sordariomycetes</taxon>
        <taxon>Hypocreomycetidae</taxon>
        <taxon>Glomerellales</taxon>
        <taxon>Plectosphaerellaceae</taxon>
        <taxon>Plectosphaerella</taxon>
    </lineage>
</organism>
<proteinExistence type="predicted"/>
<evidence type="ECO:0000313" key="5">
    <source>
        <dbReference type="Proteomes" id="UP000770015"/>
    </source>
</evidence>
<dbReference type="SUPFAM" id="SSF52540">
    <property type="entry name" value="P-loop containing nucleoside triphosphate hydrolases"/>
    <property type="match status" value="1"/>
</dbReference>
<evidence type="ECO:0008006" key="6">
    <source>
        <dbReference type="Google" id="ProtNLM"/>
    </source>
</evidence>
<dbReference type="Pfam" id="PF25053">
    <property type="entry name" value="DUF7791"/>
    <property type="match status" value="1"/>
</dbReference>
<feature type="domain" description="Nephrocystin 3-like N-terminal" evidence="2">
    <location>
        <begin position="294"/>
        <end position="466"/>
    </location>
</feature>
<dbReference type="InterPro" id="IPR027417">
    <property type="entry name" value="P-loop_NTPase"/>
</dbReference>
<protein>
    <recommendedName>
        <fullName evidence="6">NACHT domain-containing protein</fullName>
    </recommendedName>
</protein>
<keyword evidence="5" id="KW-1185">Reference proteome</keyword>
<dbReference type="Pfam" id="PF24883">
    <property type="entry name" value="NPHP3_N"/>
    <property type="match status" value="1"/>
</dbReference>
<evidence type="ECO:0000259" key="3">
    <source>
        <dbReference type="Pfam" id="PF25053"/>
    </source>
</evidence>
<dbReference type="PANTHER" id="PTHR10039:SF5">
    <property type="entry name" value="NACHT DOMAIN-CONTAINING PROTEIN"/>
    <property type="match status" value="1"/>
</dbReference>
<dbReference type="AlphaFoldDB" id="A0A9P8VIP9"/>
<name>A0A9P8VIP9_9PEZI</name>
<accession>A0A9P8VIP9</accession>
<evidence type="ECO:0000256" key="1">
    <source>
        <dbReference type="ARBA" id="ARBA00022737"/>
    </source>
</evidence>
<dbReference type="Proteomes" id="UP000770015">
    <property type="component" value="Unassembled WGS sequence"/>
</dbReference>
<dbReference type="Gene3D" id="3.40.50.300">
    <property type="entry name" value="P-loop containing nucleotide triphosphate hydrolases"/>
    <property type="match status" value="1"/>
</dbReference>